<dbReference type="GO" id="GO:0016491">
    <property type="term" value="F:oxidoreductase activity"/>
    <property type="evidence" value="ECO:0007669"/>
    <property type="project" value="UniProtKB-KW"/>
</dbReference>
<dbReference type="InterPro" id="IPR006076">
    <property type="entry name" value="FAD-dep_OxRdtase"/>
</dbReference>
<accession>A0A6J4VFL9</accession>
<dbReference type="EMBL" id="CADCWL010000201">
    <property type="protein sequence ID" value="CAA9578003.1"/>
    <property type="molecule type" value="Genomic_DNA"/>
</dbReference>
<dbReference type="PANTHER" id="PTHR43624">
    <property type="entry name" value="ELECTRON TRANSFER FLAVOPROTEIN-QUINONE OXIDOREDUCTASE YDIS-RELATED"/>
    <property type="match status" value="1"/>
</dbReference>
<reference evidence="8" key="1">
    <citation type="submission" date="2020-02" db="EMBL/GenBank/DDBJ databases">
        <authorList>
            <person name="Meier V. D."/>
        </authorList>
    </citation>
    <scope>NUCLEOTIDE SEQUENCE</scope>
    <source>
        <strain evidence="8">AVDCRST_MAG19</strain>
    </source>
</reference>
<evidence type="ECO:0000259" key="6">
    <source>
        <dbReference type="Pfam" id="PF01266"/>
    </source>
</evidence>
<keyword evidence="3" id="KW-0285">Flavoprotein</keyword>
<keyword evidence="5" id="KW-0560">Oxidoreductase</keyword>
<evidence type="ECO:0000256" key="2">
    <source>
        <dbReference type="ARBA" id="ARBA00006796"/>
    </source>
</evidence>
<evidence type="ECO:0000259" key="7">
    <source>
        <dbReference type="Pfam" id="PF26311"/>
    </source>
</evidence>
<name>A0A6J4VFL9_9BACT</name>
<dbReference type="InterPro" id="IPR059103">
    <property type="entry name" value="FixC-like_C"/>
</dbReference>
<proteinExistence type="inferred from homology"/>
<dbReference type="InterPro" id="IPR036188">
    <property type="entry name" value="FAD/NAD-bd_sf"/>
</dbReference>
<gene>
    <name evidence="8" type="ORF">AVDCRST_MAG19-3593</name>
</gene>
<feature type="domain" description="FAD dependent oxidoreductase" evidence="6">
    <location>
        <begin position="6"/>
        <end position="52"/>
    </location>
</feature>
<evidence type="ECO:0000256" key="5">
    <source>
        <dbReference type="ARBA" id="ARBA00023002"/>
    </source>
</evidence>
<dbReference type="SUPFAM" id="SSF51905">
    <property type="entry name" value="FAD/NAD(P)-binding domain"/>
    <property type="match status" value="1"/>
</dbReference>
<dbReference type="PANTHER" id="PTHR43624:SF2">
    <property type="entry name" value="ELECTRON TRANSFER FLAVOPROTEIN-QUINONE OXIDOREDUCTASE YDIS-RELATED"/>
    <property type="match status" value="1"/>
</dbReference>
<sequence>MDDLLDAIVVGAGPAGVTAARELAKAGLAVVVLERGQFPGAKNVWGGILYREPTEALLPGFEAEAPLERPIIEQRYVVLTEDAMLGATYRSQRFAAPPYNAYAVLRSPFDRWHATTAEAAGAEVYPEFAVTDLIWEDGAVAGITTGEPDGELRARCVVLADGANSLLAQKVGLHKEWAPIEQALVAKELIALPAEKIEDRFALPAGQGTALEIFGESTWGLLGYGFVYTNNESLSIGTGALLEDLIRTGYNVNDMLDRFKRHPAIAPLIAGGETVEYSAHLIPEGGYNRMPQVYADGVLVVGDAAGFVNPLNREGVNLAMLSAKLAAQTIVEAKARDDFSAATLSRYRELLEESIVIQDLYKIRNVTDFAHARPHLLRDYPALASEIARSYLTVDGLPKREKQSKIAGMLRGLPKKRLLGDAVGALRSLG</sequence>
<dbReference type="SUPFAM" id="SSF54373">
    <property type="entry name" value="FAD-linked reductases, C-terminal domain"/>
    <property type="match status" value="1"/>
</dbReference>
<comment type="similarity">
    <text evidence="2">Belongs to the ETF-QO/FixC family.</text>
</comment>
<dbReference type="Gene3D" id="3.50.50.60">
    <property type="entry name" value="FAD/NAD(P)-binding domain"/>
    <property type="match status" value="1"/>
</dbReference>
<comment type="cofactor">
    <cofactor evidence="1">
        <name>FAD</name>
        <dbReference type="ChEBI" id="CHEBI:57692"/>
    </cofactor>
</comment>
<dbReference type="Pfam" id="PF01266">
    <property type="entry name" value="DAO"/>
    <property type="match status" value="1"/>
</dbReference>
<dbReference type="Pfam" id="PF26311">
    <property type="entry name" value="ETF-QO_FixC_C"/>
    <property type="match status" value="1"/>
</dbReference>
<keyword evidence="4" id="KW-0274">FAD</keyword>
<dbReference type="PRINTS" id="PR00420">
    <property type="entry name" value="RNGMNOXGNASE"/>
</dbReference>
<evidence type="ECO:0000256" key="4">
    <source>
        <dbReference type="ARBA" id="ARBA00022827"/>
    </source>
</evidence>
<evidence type="ECO:0000313" key="8">
    <source>
        <dbReference type="EMBL" id="CAA9578003.1"/>
    </source>
</evidence>
<evidence type="ECO:0000256" key="1">
    <source>
        <dbReference type="ARBA" id="ARBA00001974"/>
    </source>
</evidence>
<evidence type="ECO:0000256" key="3">
    <source>
        <dbReference type="ARBA" id="ARBA00022630"/>
    </source>
</evidence>
<dbReference type="AlphaFoldDB" id="A0A6J4VFL9"/>
<organism evidence="8">
    <name type="scientific">uncultured Thermomicrobiales bacterium</name>
    <dbReference type="NCBI Taxonomy" id="1645740"/>
    <lineage>
        <taxon>Bacteria</taxon>
        <taxon>Pseudomonadati</taxon>
        <taxon>Thermomicrobiota</taxon>
        <taxon>Thermomicrobia</taxon>
        <taxon>Thermomicrobiales</taxon>
        <taxon>environmental samples</taxon>
    </lineage>
</organism>
<feature type="domain" description="FixC-like C-terminal" evidence="7">
    <location>
        <begin position="367"/>
        <end position="428"/>
    </location>
</feature>
<protein>
    <submittedName>
        <fullName evidence="8">Electron transfer flavoprotein-quinone oxidoreductase</fullName>
    </submittedName>
</protein>
<dbReference type="InterPro" id="IPR039651">
    <property type="entry name" value="FixC-like"/>
</dbReference>